<evidence type="ECO:0000313" key="3">
    <source>
        <dbReference type="Proteomes" id="UP001314170"/>
    </source>
</evidence>
<dbReference type="EMBL" id="CAWUPB010000903">
    <property type="protein sequence ID" value="CAK7328706.1"/>
    <property type="molecule type" value="Genomic_DNA"/>
</dbReference>
<feature type="compositionally biased region" description="Polar residues" evidence="1">
    <location>
        <begin position="33"/>
        <end position="44"/>
    </location>
</feature>
<evidence type="ECO:0000313" key="2">
    <source>
        <dbReference type="EMBL" id="CAK7328706.1"/>
    </source>
</evidence>
<dbReference type="AlphaFoldDB" id="A0AAV1R3Z2"/>
<name>A0AAV1R3Z2_9ROSI</name>
<dbReference type="Proteomes" id="UP001314170">
    <property type="component" value="Unassembled WGS sequence"/>
</dbReference>
<reference evidence="2 3" key="1">
    <citation type="submission" date="2024-01" db="EMBL/GenBank/DDBJ databases">
        <authorList>
            <person name="Waweru B."/>
        </authorList>
    </citation>
    <scope>NUCLEOTIDE SEQUENCE [LARGE SCALE GENOMIC DNA]</scope>
</reference>
<organism evidence="2 3">
    <name type="scientific">Dovyalis caffra</name>
    <dbReference type="NCBI Taxonomy" id="77055"/>
    <lineage>
        <taxon>Eukaryota</taxon>
        <taxon>Viridiplantae</taxon>
        <taxon>Streptophyta</taxon>
        <taxon>Embryophyta</taxon>
        <taxon>Tracheophyta</taxon>
        <taxon>Spermatophyta</taxon>
        <taxon>Magnoliopsida</taxon>
        <taxon>eudicotyledons</taxon>
        <taxon>Gunneridae</taxon>
        <taxon>Pentapetalae</taxon>
        <taxon>rosids</taxon>
        <taxon>fabids</taxon>
        <taxon>Malpighiales</taxon>
        <taxon>Salicaceae</taxon>
        <taxon>Flacourtieae</taxon>
        <taxon>Dovyalis</taxon>
    </lineage>
</organism>
<feature type="region of interest" description="Disordered" evidence="1">
    <location>
        <begin position="33"/>
        <end position="76"/>
    </location>
</feature>
<feature type="region of interest" description="Disordered" evidence="1">
    <location>
        <begin position="1"/>
        <end position="21"/>
    </location>
</feature>
<comment type="caution">
    <text evidence="2">The sequence shown here is derived from an EMBL/GenBank/DDBJ whole genome shotgun (WGS) entry which is preliminary data.</text>
</comment>
<gene>
    <name evidence="2" type="ORF">DCAF_LOCUS6438</name>
</gene>
<accession>A0AAV1R3Z2</accession>
<sequence length="127" mass="13101">MEGRGWPIPSSGLTHSPPREEKKLAHLTVLSGDSLNGPSFNPGTRVSGARLEPLREAGRGASEESDTAGGPKLGGFRSSIGVGCDVLGSRESTRPDGRGPSTKSIGCVNELLVEIQAIVDRQSGPGP</sequence>
<keyword evidence="3" id="KW-1185">Reference proteome</keyword>
<feature type="compositionally biased region" description="Basic and acidic residues" evidence="1">
    <location>
        <begin position="52"/>
        <end position="62"/>
    </location>
</feature>
<evidence type="ECO:0000256" key="1">
    <source>
        <dbReference type="SAM" id="MobiDB-lite"/>
    </source>
</evidence>
<proteinExistence type="predicted"/>
<protein>
    <submittedName>
        <fullName evidence="2">Uncharacterized protein</fullName>
    </submittedName>
</protein>